<dbReference type="EMBL" id="VSLA01000002">
    <property type="protein sequence ID" value="TYC88081.1"/>
    <property type="molecule type" value="Genomic_DNA"/>
</dbReference>
<dbReference type="NCBIfam" id="TIGR00177">
    <property type="entry name" value="molyb_syn"/>
    <property type="match status" value="1"/>
</dbReference>
<dbReference type="EMBL" id="LKEU01000050">
    <property type="protein sequence ID" value="OFV69017.1"/>
    <property type="molecule type" value="Genomic_DNA"/>
</dbReference>
<keyword evidence="6" id="KW-0808">Transferase</keyword>
<dbReference type="SUPFAM" id="SSF53218">
    <property type="entry name" value="Molybdenum cofactor biosynthesis proteins"/>
    <property type="match status" value="1"/>
</dbReference>
<dbReference type="UniPathway" id="UPA00344"/>
<dbReference type="SMART" id="SM00852">
    <property type="entry name" value="MoCF_biosynth"/>
    <property type="match status" value="1"/>
</dbReference>
<dbReference type="InterPro" id="IPR036425">
    <property type="entry name" value="MoaB/Mog-like_dom_sf"/>
</dbReference>
<evidence type="ECO:0000259" key="5">
    <source>
        <dbReference type="SMART" id="SM00852"/>
    </source>
</evidence>
<evidence type="ECO:0000313" key="6">
    <source>
        <dbReference type="EMBL" id="OFV69017.1"/>
    </source>
</evidence>
<proteinExistence type="predicted"/>
<gene>
    <name evidence="6" type="primary">mog</name>
    <name evidence="6" type="ORF">ACWI_35550</name>
    <name evidence="7" type="ORF">FXB42_00225</name>
    <name evidence="8" type="ORF">LNN31_13045</name>
</gene>
<dbReference type="STRING" id="52694.ACWI_35550"/>
<dbReference type="Gene3D" id="3.40.980.10">
    <property type="entry name" value="MoaB/Mog-like domain"/>
    <property type="match status" value="1"/>
</dbReference>
<dbReference type="AlphaFoldDB" id="A0A1F2PCE4"/>
<dbReference type="CDD" id="cd00886">
    <property type="entry name" value="MogA_MoaB"/>
    <property type="match status" value="1"/>
</dbReference>
<comment type="pathway">
    <text evidence="2">Cofactor biosynthesis; molybdopterin biosynthesis.</text>
</comment>
<dbReference type="OrthoDB" id="9784492at2"/>
<dbReference type="GO" id="GO:0006777">
    <property type="term" value="P:Mo-molybdopterin cofactor biosynthetic process"/>
    <property type="evidence" value="ECO:0007669"/>
    <property type="project" value="UniProtKB-KW"/>
</dbReference>
<evidence type="ECO:0000256" key="3">
    <source>
        <dbReference type="ARBA" id="ARBA00023150"/>
    </source>
</evidence>
<keyword evidence="6" id="KW-0548">Nucleotidyltransferase</keyword>
<dbReference type="Pfam" id="PF00994">
    <property type="entry name" value="MoCF_biosynth"/>
    <property type="match status" value="1"/>
</dbReference>
<evidence type="ECO:0000313" key="10">
    <source>
        <dbReference type="Proteomes" id="UP000322619"/>
    </source>
</evidence>
<dbReference type="Proteomes" id="UP000322619">
    <property type="component" value="Unassembled WGS sequence"/>
</dbReference>
<name>A0A1F2PCE4_9FIRM</name>
<accession>A0A1F2PCE4</accession>
<evidence type="ECO:0000256" key="1">
    <source>
        <dbReference type="ARBA" id="ARBA00003487"/>
    </source>
</evidence>
<dbReference type="Proteomes" id="UP001163550">
    <property type="component" value="Chromosome"/>
</dbReference>
<dbReference type="GO" id="GO:0061598">
    <property type="term" value="F:molybdopterin adenylyltransferase activity"/>
    <property type="evidence" value="ECO:0007669"/>
    <property type="project" value="UniProtKB-EC"/>
</dbReference>
<evidence type="ECO:0000313" key="11">
    <source>
        <dbReference type="Proteomes" id="UP001163550"/>
    </source>
</evidence>
<dbReference type="RefSeq" id="WP_070372781.1">
    <property type="nucleotide sequence ID" value="NZ_CP087994.1"/>
</dbReference>
<reference evidence="7 10" key="2">
    <citation type="submission" date="2019-08" db="EMBL/GenBank/DDBJ databases">
        <title>Isolation and enrichment of carboxydotrophic bacteria from anaerobic sludge for the production of bio-based chemicals from syngas.</title>
        <authorList>
            <person name="Antares A.L."/>
            <person name="Moreira J."/>
            <person name="Diender M."/>
            <person name="Parshina S.N."/>
            <person name="Stams A.J.M."/>
            <person name="Alves M."/>
            <person name="Alves J.I."/>
            <person name="Sousa D.Z."/>
        </authorList>
    </citation>
    <scope>NUCLEOTIDE SEQUENCE [LARGE SCALE GENOMIC DNA]</scope>
    <source>
        <strain evidence="7 10">JM</strain>
    </source>
</reference>
<organism evidence="6 9">
    <name type="scientific">Acetobacterium wieringae</name>
    <dbReference type="NCBI Taxonomy" id="52694"/>
    <lineage>
        <taxon>Bacteria</taxon>
        <taxon>Bacillati</taxon>
        <taxon>Bacillota</taxon>
        <taxon>Clostridia</taxon>
        <taxon>Eubacteriales</taxon>
        <taxon>Eubacteriaceae</taxon>
        <taxon>Acetobacterium</taxon>
    </lineage>
</organism>
<dbReference type="PANTHER" id="PTHR43764">
    <property type="entry name" value="MOLYBDENUM COFACTOR BIOSYNTHESIS"/>
    <property type="match status" value="1"/>
</dbReference>
<sequence length="167" mass="18050">MYRTGIMTLSDLGSKGQREDKSGPMIATMLAETKLYEVVKTIILPDDLDTIKAALITWADEDHLDLILTTGGTGFSGRDWTPEATIAVCDRMTPGIPEAMRYHSLQITPKAMLSRSAAGIRKQTLIINLPGSPKAVKENLEAILPALDHGLEMLQSSGSANCAEPIK</sequence>
<dbReference type="PANTHER" id="PTHR43764:SF1">
    <property type="entry name" value="MOLYBDOPTERIN MOLYBDOTRANSFERASE"/>
    <property type="match status" value="1"/>
</dbReference>
<dbReference type="Proteomes" id="UP000176244">
    <property type="component" value="Unassembled WGS sequence"/>
</dbReference>
<comment type="function">
    <text evidence="1">May be involved in the biosynthesis of molybdopterin.</text>
</comment>
<evidence type="ECO:0000256" key="4">
    <source>
        <dbReference type="SAM" id="MobiDB-lite"/>
    </source>
</evidence>
<dbReference type="PROSITE" id="PS01078">
    <property type="entry name" value="MOCF_BIOSYNTHESIS_1"/>
    <property type="match status" value="1"/>
</dbReference>
<dbReference type="EC" id="2.7.7.75" evidence="6"/>
<evidence type="ECO:0000313" key="8">
    <source>
        <dbReference type="EMBL" id="UYO61702.1"/>
    </source>
</evidence>
<dbReference type="EMBL" id="CP087994">
    <property type="protein sequence ID" value="UYO61702.1"/>
    <property type="molecule type" value="Genomic_DNA"/>
</dbReference>
<dbReference type="InterPro" id="IPR008284">
    <property type="entry name" value="MoCF_biosynth_CS"/>
</dbReference>
<evidence type="ECO:0000313" key="7">
    <source>
        <dbReference type="EMBL" id="TYC88081.1"/>
    </source>
</evidence>
<feature type="region of interest" description="Disordered" evidence="4">
    <location>
        <begin position="1"/>
        <end position="20"/>
    </location>
</feature>
<evidence type="ECO:0000256" key="2">
    <source>
        <dbReference type="ARBA" id="ARBA00005046"/>
    </source>
</evidence>
<reference evidence="6 9" key="1">
    <citation type="submission" date="2015-09" db="EMBL/GenBank/DDBJ databases">
        <title>Genome sequence of Acetobacterium wieringae DSM 1911.</title>
        <authorList>
            <person name="Poehlein A."/>
            <person name="Bengelsdorf F.R."/>
            <person name="Schiel-Bengelsdorf B."/>
            <person name="Duerre P."/>
            <person name="Daniel R."/>
        </authorList>
    </citation>
    <scope>NUCLEOTIDE SEQUENCE [LARGE SCALE GENOMIC DNA]</scope>
    <source>
        <strain evidence="6 9">DSM 1911</strain>
    </source>
</reference>
<dbReference type="InterPro" id="IPR001453">
    <property type="entry name" value="MoaB/Mog_dom"/>
</dbReference>
<protein>
    <submittedName>
        <fullName evidence="7">MogA/MoaB family molybdenum cofactor biosynthesis protein</fullName>
    </submittedName>
    <submittedName>
        <fullName evidence="6">Molybdopterin adenylyltransferase</fullName>
        <ecNumber evidence="6">2.7.7.75</ecNumber>
    </submittedName>
</protein>
<reference evidence="8" key="3">
    <citation type="submission" date="2021-11" db="EMBL/GenBank/DDBJ databases">
        <title>Isoprene-degrading acetogen.</title>
        <authorList>
            <person name="Yang Y."/>
            <person name="Jin H."/>
            <person name="Yan J."/>
        </authorList>
    </citation>
    <scope>NUCLEOTIDE SEQUENCE</scope>
    <source>
        <strain evidence="8">Berkeley</strain>
    </source>
</reference>
<evidence type="ECO:0000313" key="9">
    <source>
        <dbReference type="Proteomes" id="UP000176244"/>
    </source>
</evidence>
<dbReference type="InterPro" id="IPR051920">
    <property type="entry name" value="MPT_Adenylyltrnsfr/MoaC-Rel"/>
</dbReference>
<keyword evidence="11" id="KW-1185">Reference proteome</keyword>
<feature type="domain" description="MoaB/Mog" evidence="5">
    <location>
        <begin position="5"/>
        <end position="150"/>
    </location>
</feature>
<keyword evidence="3" id="KW-0501">Molybdenum cofactor biosynthesis</keyword>